<dbReference type="EC" id="3.4.19.12" evidence="2"/>
<keyword evidence="2" id="KW-0788">Thiol protease</keyword>
<feature type="compositionally biased region" description="Acidic residues" evidence="3">
    <location>
        <begin position="19"/>
        <end position="28"/>
    </location>
</feature>
<evidence type="ECO:0000259" key="4">
    <source>
        <dbReference type="PROSITE" id="PS50235"/>
    </source>
</evidence>
<dbReference type="InterPro" id="IPR038765">
    <property type="entry name" value="Papain-like_cys_pep_sf"/>
</dbReference>
<keyword evidence="2" id="KW-0645">Protease</keyword>
<dbReference type="GO" id="GO:0005634">
    <property type="term" value="C:nucleus"/>
    <property type="evidence" value="ECO:0007669"/>
    <property type="project" value="TreeGrafter"/>
</dbReference>
<comment type="caution">
    <text evidence="5">The sequence shown here is derived from an EMBL/GenBank/DDBJ whole genome shotgun (WGS) entry which is preliminary data.</text>
</comment>
<keyword evidence="2 5" id="KW-0378">Hydrolase</keyword>
<dbReference type="PROSITE" id="PS50235">
    <property type="entry name" value="USP_3"/>
    <property type="match status" value="1"/>
</dbReference>
<dbReference type="Pfam" id="PF12436">
    <property type="entry name" value="USP7_ICP0_bdg"/>
    <property type="match status" value="1"/>
</dbReference>
<comment type="catalytic activity">
    <reaction evidence="2">
        <text>Thiol-dependent hydrolysis of ester, thioester, amide, peptide and isopeptide bonds formed by the C-terminal Gly of ubiquitin (a 76-residue protein attached to proteins as an intracellular targeting signal).</text>
        <dbReference type="EC" id="3.4.19.12"/>
    </reaction>
</comment>
<dbReference type="GO" id="GO:0005829">
    <property type="term" value="C:cytosol"/>
    <property type="evidence" value="ECO:0007669"/>
    <property type="project" value="TreeGrafter"/>
</dbReference>
<evidence type="ECO:0000313" key="6">
    <source>
        <dbReference type="Proteomes" id="UP000179807"/>
    </source>
</evidence>
<dbReference type="GO" id="GO:0016579">
    <property type="term" value="P:protein deubiquitination"/>
    <property type="evidence" value="ECO:0007669"/>
    <property type="project" value="InterPro"/>
</dbReference>
<dbReference type="AlphaFoldDB" id="A0A1J4KF44"/>
<keyword evidence="1 2" id="KW-0833">Ubl conjugation pathway</keyword>
<gene>
    <name evidence="5" type="ORF">TRFO_23284</name>
</gene>
<evidence type="ECO:0000313" key="5">
    <source>
        <dbReference type="EMBL" id="OHT08214.1"/>
    </source>
</evidence>
<dbReference type="GO" id="GO:0031647">
    <property type="term" value="P:regulation of protein stability"/>
    <property type="evidence" value="ECO:0007669"/>
    <property type="project" value="TreeGrafter"/>
</dbReference>
<evidence type="ECO:0000256" key="1">
    <source>
        <dbReference type="ARBA" id="ARBA00022786"/>
    </source>
</evidence>
<protein>
    <recommendedName>
        <fullName evidence="2">Ubiquitin carboxyl-terminal hydrolase</fullName>
        <ecNumber evidence="2">3.4.19.12</ecNumber>
    </recommendedName>
</protein>
<dbReference type="EMBL" id="MLAK01000673">
    <property type="protein sequence ID" value="OHT08214.1"/>
    <property type="molecule type" value="Genomic_DNA"/>
</dbReference>
<sequence length="992" mass="114672">MTSDPPPPSAPKTTLAHTEEEEFEEDSDSFYEEQLAFAGFSDSDDDENKDYITPSVLPDDAVKSCDQVVEFEIPSLAEISSENPIQGKDIQFDRFTLQTRFEINLAQEGAVYFSLNCEENFILDISLNIPSIHRVIYNRYCSFNKGSSVATLHPALFAPSEILDQPLQAYISIHKQPPENFSRQYFNCVGLVNSGMTCYLNSLIQCLFHIKLFRKTVYNCVNKSKIMNAMRTLFGRMQLSYIPVSTRDLTIAFGWKDQDYLFQQHDVQELLRILLSRLDDKCEGQASKIFKGKNLISIVTSTMTKSQEEEFNDLSLSVKDLHNLNESLSKFYETDYLSGDNQYTLDDNSKCDAEHQTKAIENPTILCLHLRRFEYVDGAIMKIYSRFEYEEELEFNGEKYELMSVVSHYGSVYGGHYNAFVKIDNVWTNFDDETVRHCEPYEALEDNFGDECRNKFTAYVLFYAKVGANDIKEPQVPQDIIDAEKERISHVKVLFYYGTHEEPFEIDLDKNMESKDYIEKLSQETGIPADKLVVKTIDENYGTTVVENPKPEPYPFLIDDSPLTAIWVKFWIPNYDVIYLGVFHINEGDTVEKLGSEILKKLELPEASLECLFILDEEMEGTPASGKIEQGCLLLFQYSEESATPDNFKAFEEAAKKITTLKPCKMPQYESHLTLLDDEISIKNHSDYYKYIKETDKLTFRSCTDPDNESKTFTLELSRHLTFEQVVKCLSKKLNADPTHVLLYLPDRFSQIHDPRPLSKDVYHLCFSITEITDIVYYEVFDEDMRFANKADITIITEKGELQSRNSIIMKRGPPQTLQVLAEKVVELINTTNFLMYYIVDAVPVFIPDDKNSDVSFDHRIFVQLYPSELEIQNYIKLRVIRCDDQFFLPAMSHGLPYVVFTEKGSNWNNIKEKFADEKIQLMRLLKRRVTPIDVTEDQEITEEDILAITYSRDYSCSLFSTSGAIEITKEDDEVFNEEEEFFEEEEEGIEE</sequence>
<dbReference type="PROSITE" id="PS00972">
    <property type="entry name" value="USP_1"/>
    <property type="match status" value="1"/>
</dbReference>
<dbReference type="PROSITE" id="PS00973">
    <property type="entry name" value="USP_2"/>
    <property type="match status" value="1"/>
</dbReference>
<organism evidence="5 6">
    <name type="scientific">Tritrichomonas foetus</name>
    <dbReference type="NCBI Taxonomy" id="1144522"/>
    <lineage>
        <taxon>Eukaryota</taxon>
        <taxon>Metamonada</taxon>
        <taxon>Parabasalia</taxon>
        <taxon>Tritrichomonadida</taxon>
        <taxon>Tritrichomonadidae</taxon>
        <taxon>Tritrichomonas</taxon>
    </lineage>
</organism>
<evidence type="ECO:0000256" key="2">
    <source>
        <dbReference type="RuleBase" id="RU366025"/>
    </source>
</evidence>
<dbReference type="InterPro" id="IPR018200">
    <property type="entry name" value="USP_CS"/>
</dbReference>
<dbReference type="GeneID" id="94837763"/>
<accession>A0A1J4KF44</accession>
<feature type="domain" description="USP" evidence="4">
    <location>
        <begin position="189"/>
        <end position="466"/>
    </location>
</feature>
<dbReference type="InterPro" id="IPR001394">
    <property type="entry name" value="Peptidase_C19_UCH"/>
</dbReference>
<dbReference type="PANTHER" id="PTHR24006:SF644">
    <property type="entry name" value="UBIQUITIN CARBOXYL-TERMINAL HYDROLASE 7"/>
    <property type="match status" value="1"/>
</dbReference>
<feature type="compositionally biased region" description="Pro residues" evidence="3">
    <location>
        <begin position="1"/>
        <end position="10"/>
    </location>
</feature>
<dbReference type="GO" id="GO:0004843">
    <property type="term" value="F:cysteine-type deubiquitinase activity"/>
    <property type="evidence" value="ECO:0007669"/>
    <property type="project" value="UniProtKB-UniRule"/>
</dbReference>
<dbReference type="VEuPathDB" id="TrichDB:TRFO_23284"/>
<dbReference type="InterPro" id="IPR024729">
    <property type="entry name" value="USP7_ICP0-binding_dom"/>
</dbReference>
<dbReference type="RefSeq" id="XP_068361350.1">
    <property type="nucleotide sequence ID" value="XM_068503059.1"/>
</dbReference>
<dbReference type="Proteomes" id="UP000179807">
    <property type="component" value="Unassembled WGS sequence"/>
</dbReference>
<dbReference type="SUPFAM" id="SSF54001">
    <property type="entry name" value="Cysteine proteinases"/>
    <property type="match status" value="1"/>
</dbReference>
<dbReference type="Gene3D" id="3.90.70.10">
    <property type="entry name" value="Cysteine proteinases"/>
    <property type="match status" value="1"/>
</dbReference>
<dbReference type="InterPro" id="IPR028889">
    <property type="entry name" value="USP"/>
</dbReference>
<dbReference type="GO" id="GO:0006508">
    <property type="term" value="P:proteolysis"/>
    <property type="evidence" value="ECO:0007669"/>
    <property type="project" value="UniProtKB-KW"/>
</dbReference>
<dbReference type="InterPro" id="IPR050164">
    <property type="entry name" value="Peptidase_C19"/>
</dbReference>
<dbReference type="PANTHER" id="PTHR24006">
    <property type="entry name" value="UBIQUITIN CARBOXYL-TERMINAL HYDROLASE"/>
    <property type="match status" value="1"/>
</dbReference>
<dbReference type="Pfam" id="PF00443">
    <property type="entry name" value="UCH"/>
    <property type="match status" value="1"/>
</dbReference>
<reference evidence="5" key="1">
    <citation type="submission" date="2016-10" db="EMBL/GenBank/DDBJ databases">
        <authorList>
            <person name="Benchimol M."/>
            <person name="Almeida L.G."/>
            <person name="Vasconcelos A.T."/>
            <person name="Perreira-Neves A."/>
            <person name="Rosa I.A."/>
            <person name="Tasca T."/>
            <person name="Bogo M.R."/>
            <person name="de Souza W."/>
        </authorList>
    </citation>
    <scope>NUCLEOTIDE SEQUENCE [LARGE SCALE GENOMIC DNA]</scope>
    <source>
        <strain evidence="5">K</strain>
    </source>
</reference>
<comment type="similarity">
    <text evidence="2">Belongs to the peptidase C19 family.</text>
</comment>
<evidence type="ECO:0000256" key="3">
    <source>
        <dbReference type="SAM" id="MobiDB-lite"/>
    </source>
</evidence>
<proteinExistence type="inferred from homology"/>
<keyword evidence="6" id="KW-1185">Reference proteome</keyword>
<name>A0A1J4KF44_9EUKA</name>
<feature type="region of interest" description="Disordered" evidence="3">
    <location>
        <begin position="1"/>
        <end position="28"/>
    </location>
</feature>
<dbReference type="OrthoDB" id="27652at2759"/>